<evidence type="ECO:0000313" key="5">
    <source>
        <dbReference type="Proteomes" id="UP001151287"/>
    </source>
</evidence>
<sequence length="221" mass="24264">MRLQKLSTLHFLCVFTALALGRVNGEASSPQNETGDSKATDMTPLQMHASFFDRNKDGIITLKETYQGMRAIGCSVPVSAAGSLFINGLLSPKTRPPGKSASASLPIYIENINKGKHGSDTDSYDSQGRFVPEKFEQIFIKYAKTNPNVLTSKELDDMLQGNKDPGDTKGPIAAQGEWKLLYDLAKDKDGFLEKDTIRGVYDGSLFYKLEQARSSSKIKKS</sequence>
<comment type="similarity">
    <text evidence="1">Belongs to the caleosin family.</text>
</comment>
<name>A0A9Q0CRK4_9POAL</name>
<reference evidence="4" key="1">
    <citation type="journal article" date="2022" name="Cell">
        <title>Repeat-based holocentromeres influence genome architecture and karyotype evolution.</title>
        <authorList>
            <person name="Hofstatter P.G."/>
            <person name="Thangavel G."/>
            <person name="Lux T."/>
            <person name="Neumann P."/>
            <person name="Vondrak T."/>
            <person name="Novak P."/>
            <person name="Zhang M."/>
            <person name="Costa L."/>
            <person name="Castellani M."/>
            <person name="Scott A."/>
            <person name="Toegelov H."/>
            <person name="Fuchs J."/>
            <person name="Mata-Sucre Y."/>
            <person name="Dias Y."/>
            <person name="Vanzela A.L.L."/>
            <person name="Huettel B."/>
            <person name="Almeida C.C.S."/>
            <person name="Simkova H."/>
            <person name="Souza G."/>
            <person name="Pedrosa-Harand A."/>
            <person name="Macas J."/>
            <person name="Mayer K.F.X."/>
            <person name="Houben A."/>
            <person name="Marques A."/>
        </authorList>
    </citation>
    <scope>NUCLEOTIDE SEQUENCE</scope>
    <source>
        <strain evidence="4">RhyBre1mFocal</strain>
    </source>
</reference>
<dbReference type="InterPro" id="IPR002048">
    <property type="entry name" value="EF_hand_dom"/>
</dbReference>
<dbReference type="InterPro" id="IPR011992">
    <property type="entry name" value="EF-hand-dom_pair"/>
</dbReference>
<accession>A0A9Q0CRK4</accession>
<dbReference type="GO" id="GO:0004497">
    <property type="term" value="F:monooxygenase activity"/>
    <property type="evidence" value="ECO:0007669"/>
    <property type="project" value="TreeGrafter"/>
</dbReference>
<dbReference type="GO" id="GO:0005509">
    <property type="term" value="F:calcium ion binding"/>
    <property type="evidence" value="ECO:0007669"/>
    <property type="project" value="InterPro"/>
</dbReference>
<dbReference type="SUPFAM" id="SSF47473">
    <property type="entry name" value="EF-hand"/>
    <property type="match status" value="1"/>
</dbReference>
<evidence type="ECO:0000256" key="1">
    <source>
        <dbReference type="ARBA" id="ARBA00006765"/>
    </source>
</evidence>
<dbReference type="PROSITE" id="PS50222">
    <property type="entry name" value="EF_HAND_2"/>
    <property type="match status" value="1"/>
</dbReference>
<proteinExistence type="inferred from homology"/>
<dbReference type="OrthoDB" id="640742at2759"/>
<keyword evidence="5" id="KW-1185">Reference proteome</keyword>
<dbReference type="Proteomes" id="UP001151287">
    <property type="component" value="Unassembled WGS sequence"/>
</dbReference>
<evidence type="ECO:0000259" key="3">
    <source>
        <dbReference type="PROSITE" id="PS50222"/>
    </source>
</evidence>
<keyword evidence="2" id="KW-0732">Signal</keyword>
<dbReference type="EMBL" id="JAMQYH010000002">
    <property type="protein sequence ID" value="KAJ1698858.1"/>
    <property type="molecule type" value="Genomic_DNA"/>
</dbReference>
<organism evidence="4 5">
    <name type="scientific">Rhynchospora breviuscula</name>
    <dbReference type="NCBI Taxonomy" id="2022672"/>
    <lineage>
        <taxon>Eukaryota</taxon>
        <taxon>Viridiplantae</taxon>
        <taxon>Streptophyta</taxon>
        <taxon>Embryophyta</taxon>
        <taxon>Tracheophyta</taxon>
        <taxon>Spermatophyta</taxon>
        <taxon>Magnoliopsida</taxon>
        <taxon>Liliopsida</taxon>
        <taxon>Poales</taxon>
        <taxon>Cyperaceae</taxon>
        <taxon>Cyperoideae</taxon>
        <taxon>Rhynchosporeae</taxon>
        <taxon>Rhynchospora</taxon>
    </lineage>
</organism>
<dbReference type="AlphaFoldDB" id="A0A9Q0CRK4"/>
<dbReference type="InterPro" id="IPR007736">
    <property type="entry name" value="Caleosin-related"/>
</dbReference>
<dbReference type="Pfam" id="PF05042">
    <property type="entry name" value="Caleosin"/>
    <property type="match status" value="1"/>
</dbReference>
<evidence type="ECO:0000313" key="4">
    <source>
        <dbReference type="EMBL" id="KAJ1698858.1"/>
    </source>
</evidence>
<protein>
    <recommendedName>
        <fullName evidence="3">EF-hand domain-containing protein</fullName>
    </recommendedName>
</protein>
<feature type="domain" description="EF-hand" evidence="3">
    <location>
        <begin position="52"/>
        <end position="75"/>
    </location>
</feature>
<feature type="chain" id="PRO_5040106230" description="EF-hand domain-containing protein" evidence="2">
    <location>
        <begin position="22"/>
        <end position="221"/>
    </location>
</feature>
<evidence type="ECO:0000256" key="2">
    <source>
        <dbReference type="SAM" id="SignalP"/>
    </source>
</evidence>
<feature type="signal peptide" evidence="2">
    <location>
        <begin position="1"/>
        <end position="21"/>
    </location>
</feature>
<dbReference type="PANTHER" id="PTHR31495:SF1">
    <property type="entry name" value="INACTIVE PEROXYGENASE-LIKE PROTEIN-RELATED"/>
    <property type="match status" value="1"/>
</dbReference>
<comment type="caution">
    <text evidence="4">The sequence shown here is derived from an EMBL/GenBank/DDBJ whole genome shotgun (WGS) entry which is preliminary data.</text>
</comment>
<dbReference type="PANTHER" id="PTHR31495">
    <property type="entry name" value="PEROXYGENASE 3-RELATED"/>
    <property type="match status" value="1"/>
</dbReference>
<gene>
    <name evidence="4" type="ORF">LUZ63_007370</name>
</gene>